<comment type="caution">
    <text evidence="1">The sequence shown here is derived from an EMBL/GenBank/DDBJ whole genome shotgun (WGS) entry which is preliminary data.</text>
</comment>
<dbReference type="RefSeq" id="WP_188376467.1">
    <property type="nucleotide sequence ID" value="NZ_BMEL01000001.1"/>
</dbReference>
<organism evidence="1 2">
    <name type="scientific">Halobacillus andaensis</name>
    <dbReference type="NCBI Taxonomy" id="1176239"/>
    <lineage>
        <taxon>Bacteria</taxon>
        <taxon>Bacillati</taxon>
        <taxon>Bacillota</taxon>
        <taxon>Bacilli</taxon>
        <taxon>Bacillales</taxon>
        <taxon>Bacillaceae</taxon>
        <taxon>Halobacillus</taxon>
    </lineage>
</organism>
<dbReference type="AlphaFoldDB" id="A0A917B2R3"/>
<keyword evidence="2" id="KW-1185">Reference proteome</keyword>
<dbReference type="Proteomes" id="UP000660110">
    <property type="component" value="Unassembled WGS sequence"/>
</dbReference>
<evidence type="ECO:0000313" key="2">
    <source>
        <dbReference type="Proteomes" id="UP000660110"/>
    </source>
</evidence>
<sequence>MTKKKVGLILVVTAIALPLIFLFAYEPSFTAKGAVEKHFEYENDLQYLNKIEAGNFQAWLFNDEEEGEYKTFLVKKDGLFYESPLSTYIEHQTDASLETLSSIDYTDETDALTLLVVQSMDPDVDKIEAGEETNRKENEVEEGEISVFSWDRSISFDEMNAAAYDGQGEVLYYFGLEKDETTNVDNLGWFEEEK</sequence>
<evidence type="ECO:0000313" key="1">
    <source>
        <dbReference type="EMBL" id="GGF14395.1"/>
    </source>
</evidence>
<name>A0A917B2R3_HALAA</name>
<proteinExistence type="predicted"/>
<reference evidence="1" key="2">
    <citation type="submission" date="2020-09" db="EMBL/GenBank/DDBJ databases">
        <authorList>
            <person name="Sun Q."/>
            <person name="Zhou Y."/>
        </authorList>
    </citation>
    <scope>NUCLEOTIDE SEQUENCE</scope>
    <source>
        <strain evidence="1">CGMCC 1.12153</strain>
    </source>
</reference>
<gene>
    <name evidence="1" type="ORF">GCM10010954_11290</name>
</gene>
<reference evidence="1" key="1">
    <citation type="journal article" date="2014" name="Int. J. Syst. Evol. Microbiol.">
        <title>Complete genome sequence of Corynebacterium casei LMG S-19264T (=DSM 44701T), isolated from a smear-ripened cheese.</title>
        <authorList>
            <consortium name="US DOE Joint Genome Institute (JGI-PGF)"/>
            <person name="Walter F."/>
            <person name="Albersmeier A."/>
            <person name="Kalinowski J."/>
            <person name="Ruckert C."/>
        </authorList>
    </citation>
    <scope>NUCLEOTIDE SEQUENCE</scope>
    <source>
        <strain evidence="1">CGMCC 1.12153</strain>
    </source>
</reference>
<protein>
    <submittedName>
        <fullName evidence="1">Uncharacterized protein</fullName>
    </submittedName>
</protein>
<dbReference type="EMBL" id="BMEL01000001">
    <property type="protein sequence ID" value="GGF14395.1"/>
    <property type="molecule type" value="Genomic_DNA"/>
</dbReference>
<accession>A0A917B2R3</accession>